<comment type="caution">
    <text evidence="4">The sequence shown here is derived from an EMBL/GenBank/DDBJ whole genome shotgun (WGS) entry which is preliminary data.</text>
</comment>
<dbReference type="Pfam" id="PF10030">
    <property type="entry name" value="DUF2272"/>
    <property type="match status" value="1"/>
</dbReference>
<feature type="region of interest" description="Disordered" evidence="1">
    <location>
        <begin position="298"/>
        <end position="318"/>
    </location>
</feature>
<feature type="signal peptide" evidence="2">
    <location>
        <begin position="1"/>
        <end position="21"/>
    </location>
</feature>
<name>A0ABT3JRK4_9XANT</name>
<dbReference type="Proteomes" id="UP001209922">
    <property type="component" value="Unassembled WGS sequence"/>
</dbReference>
<keyword evidence="2" id="KW-0732">Signal</keyword>
<evidence type="ECO:0000313" key="5">
    <source>
        <dbReference type="Proteomes" id="UP001209922"/>
    </source>
</evidence>
<accession>A0ABT3JRK4</accession>
<dbReference type="RefSeq" id="WP_265126073.1">
    <property type="nucleotide sequence ID" value="NZ_JAPCHY010000001.1"/>
</dbReference>
<dbReference type="EMBL" id="JAPCHY010000001">
    <property type="protein sequence ID" value="MCW4471128.1"/>
    <property type="molecule type" value="Genomic_DNA"/>
</dbReference>
<evidence type="ECO:0000256" key="1">
    <source>
        <dbReference type="SAM" id="MobiDB-lite"/>
    </source>
</evidence>
<gene>
    <name evidence="4" type="ORF">OK345_01220</name>
</gene>
<feature type="chain" id="PRO_5045645947" evidence="2">
    <location>
        <begin position="22"/>
        <end position="318"/>
    </location>
</feature>
<feature type="domain" description="DUF2272" evidence="3">
    <location>
        <begin position="78"/>
        <end position="295"/>
    </location>
</feature>
<proteinExistence type="predicted"/>
<evidence type="ECO:0000256" key="2">
    <source>
        <dbReference type="SAM" id="SignalP"/>
    </source>
</evidence>
<feature type="region of interest" description="Disordered" evidence="1">
    <location>
        <begin position="252"/>
        <end position="272"/>
    </location>
</feature>
<dbReference type="InterPro" id="IPR014545">
    <property type="entry name" value="UCP028415"/>
</dbReference>
<dbReference type="InterPro" id="IPR019262">
    <property type="entry name" value="DUF2272"/>
</dbReference>
<organism evidence="4 5">
    <name type="scientific">Xanthomonas chitinilytica</name>
    <dbReference type="NCBI Taxonomy" id="2989819"/>
    <lineage>
        <taxon>Bacteria</taxon>
        <taxon>Pseudomonadati</taxon>
        <taxon>Pseudomonadota</taxon>
        <taxon>Gammaproteobacteria</taxon>
        <taxon>Lysobacterales</taxon>
        <taxon>Lysobacteraceae</taxon>
        <taxon>Xanthomonas</taxon>
    </lineage>
</organism>
<sequence length="318" mass="34202">MRRMPLPACLVLAVAPLSAAAAEVCDLPPRYGLSPTAIAVVRAACNEHRLWHRPFIDRQGRAARLDVTEAESADLADQGLVAWQRVAGYWRESGTLSALDDLPGARSCQAPLGSRYLESDCRAFLLDNPWSAAFVSWVMGRAGVAGFARSPRHIDYIRQAFDSRPGAPYRLDDPATGKPAPGDLLCFLRGGDVPRGHAGLRQALADNRAAHWKTHCEIVVAANVGGDRTLYLIGGNVLNAVTLRMLPLDRSGRLEPPQAPATGEGETAAWQPGCTPAREAECDFNRRDWAALLKLQVLPAPTMSPPPPGTGEGLPPSR</sequence>
<reference evidence="4 5" key="1">
    <citation type="submission" date="2022-10" db="EMBL/GenBank/DDBJ databases">
        <title>Xanthomonas sp. H13-6.</title>
        <authorList>
            <person name="Liu X."/>
            <person name="Deng Z."/>
            <person name="Jiang Y."/>
            <person name="Yu T."/>
            <person name="Ai J."/>
        </authorList>
    </citation>
    <scope>NUCLEOTIDE SEQUENCE [LARGE SCALE GENOMIC DNA]</scope>
    <source>
        <strain evidence="4 5">H13-6</strain>
    </source>
</reference>
<keyword evidence="5" id="KW-1185">Reference proteome</keyword>
<evidence type="ECO:0000259" key="3">
    <source>
        <dbReference type="Pfam" id="PF10030"/>
    </source>
</evidence>
<protein>
    <submittedName>
        <fullName evidence="4">DUF2272 domain-containing protein</fullName>
    </submittedName>
</protein>
<evidence type="ECO:0000313" key="4">
    <source>
        <dbReference type="EMBL" id="MCW4471128.1"/>
    </source>
</evidence>
<dbReference type="PIRSF" id="PIRSF028415">
    <property type="entry name" value="UCP028415"/>
    <property type="match status" value="1"/>
</dbReference>